<dbReference type="OrthoDB" id="1345370at2"/>
<keyword evidence="1" id="KW-0472">Membrane</keyword>
<dbReference type="Proteomes" id="UP000219281">
    <property type="component" value="Unassembled WGS sequence"/>
</dbReference>
<keyword evidence="1" id="KW-0812">Transmembrane</keyword>
<keyword evidence="3" id="KW-1185">Reference proteome</keyword>
<dbReference type="RefSeq" id="WP_097132430.1">
    <property type="nucleotide sequence ID" value="NZ_OCMT01000003.1"/>
</dbReference>
<proteinExistence type="predicted"/>
<protein>
    <recommendedName>
        <fullName evidence="4">FecR family protein</fullName>
    </recommendedName>
</protein>
<evidence type="ECO:0000256" key="1">
    <source>
        <dbReference type="SAM" id="Phobius"/>
    </source>
</evidence>
<accession>A0A286A6R8</accession>
<keyword evidence="1" id="KW-1133">Transmembrane helix</keyword>
<sequence length="217" mass="24245">MKVNADLLEKYHSNLCTPQERAAVEDWLMSTEVDELEFHSEKDKALIENAIWEDVSSVLPPPQNKPKIKSLKPASYYMWKGAIAATLFIAVLGSAFYYLANKEDKAVEFVAFHNKSALKVNHISSKEYSLAVGPETYAEINEHSGVIDLTGSILISPKKDIELKFDGADSKINLKKGQSYIILNSKSGNHGLIVVNERNLISLPPVIQKKLIQEFDI</sequence>
<gene>
    <name evidence="2" type="ORF">SAMN06297358_2583</name>
</gene>
<evidence type="ECO:0000313" key="2">
    <source>
        <dbReference type="EMBL" id="SOD17579.1"/>
    </source>
</evidence>
<feature type="transmembrane region" description="Helical" evidence="1">
    <location>
        <begin position="77"/>
        <end position="100"/>
    </location>
</feature>
<name>A0A286A6R8_9SPHI</name>
<organism evidence="2 3">
    <name type="scientific">Pedobacter xixiisoli</name>
    <dbReference type="NCBI Taxonomy" id="1476464"/>
    <lineage>
        <taxon>Bacteria</taxon>
        <taxon>Pseudomonadati</taxon>
        <taxon>Bacteroidota</taxon>
        <taxon>Sphingobacteriia</taxon>
        <taxon>Sphingobacteriales</taxon>
        <taxon>Sphingobacteriaceae</taxon>
        <taxon>Pedobacter</taxon>
    </lineage>
</organism>
<dbReference type="EMBL" id="OCMT01000003">
    <property type="protein sequence ID" value="SOD17579.1"/>
    <property type="molecule type" value="Genomic_DNA"/>
</dbReference>
<reference evidence="3" key="1">
    <citation type="submission" date="2017-09" db="EMBL/GenBank/DDBJ databases">
        <authorList>
            <person name="Varghese N."/>
            <person name="Submissions S."/>
        </authorList>
    </citation>
    <scope>NUCLEOTIDE SEQUENCE [LARGE SCALE GENOMIC DNA]</scope>
    <source>
        <strain evidence="3">CGMCC 1.12803</strain>
    </source>
</reference>
<evidence type="ECO:0008006" key="4">
    <source>
        <dbReference type="Google" id="ProtNLM"/>
    </source>
</evidence>
<dbReference type="AlphaFoldDB" id="A0A286A6R8"/>
<evidence type="ECO:0000313" key="3">
    <source>
        <dbReference type="Proteomes" id="UP000219281"/>
    </source>
</evidence>